<name>A0A7C9UZL6_9PROT</name>
<organism evidence="1 2">
    <name type="scientific">Magnetospirillum aberrantis SpK</name>
    <dbReference type="NCBI Taxonomy" id="908842"/>
    <lineage>
        <taxon>Bacteria</taxon>
        <taxon>Pseudomonadati</taxon>
        <taxon>Pseudomonadota</taxon>
        <taxon>Alphaproteobacteria</taxon>
        <taxon>Rhodospirillales</taxon>
        <taxon>Rhodospirillaceae</taxon>
        <taxon>Magnetospirillum</taxon>
    </lineage>
</organism>
<dbReference type="Proteomes" id="UP000480684">
    <property type="component" value="Unassembled WGS sequence"/>
</dbReference>
<accession>A0A7C9UZL6</accession>
<dbReference type="AlphaFoldDB" id="A0A7C9UZL6"/>
<evidence type="ECO:0000313" key="1">
    <source>
        <dbReference type="EMBL" id="NFV80633.1"/>
    </source>
</evidence>
<protein>
    <submittedName>
        <fullName evidence="1">DUF3095 domain-containing protein</fullName>
    </submittedName>
</protein>
<keyword evidence="2" id="KW-1185">Reference proteome</keyword>
<dbReference type="InterPro" id="IPR021445">
    <property type="entry name" value="DUF3095"/>
</dbReference>
<gene>
    <name evidence="1" type="ORF">G4223_10995</name>
</gene>
<sequence length="380" mass="40472">MILPTLRDFAAEAFDPARYAVLPDDWAMAVSDVEGSTRLADQGRDRDVNYVAGAVVAALSAVCGTPDNPAACQFGGDGAMAAVPPGYADSARDALAALAHWAASELDITLRVGVVPVAELRRAGHTVLAALQDFGNGNVFGQFLGDGAAMAEHWLKTDPRWRLSPRAGELPGLEGLSCRWRPVPPRRGGVLCVIIDPLRPGAEGLANLRRLQTEIEGVIPTGAAAPLGDGESLVPGGIPDAHALEIEARTEPKARRLARKLRALAGGVILRLTHVAGGRLLGVDSDFYRRRLAERTDYRKQSGGPRFVLDVTESEAARIETLLAEAEARGDIRFGTARAKATTLTCMVGDFAADRHVHFVDGQGLGFWRASVMLKGKRIP</sequence>
<proteinExistence type="predicted"/>
<reference evidence="1 2" key="1">
    <citation type="submission" date="2020-02" db="EMBL/GenBank/DDBJ databases">
        <authorList>
            <person name="Dziuba M."/>
            <person name="Kuznetsov B."/>
            <person name="Mardanov A."/>
            <person name="Ravin N."/>
            <person name="Grouzdev D."/>
        </authorList>
    </citation>
    <scope>NUCLEOTIDE SEQUENCE [LARGE SCALE GENOMIC DNA]</scope>
    <source>
        <strain evidence="1 2">SpK</strain>
    </source>
</reference>
<dbReference type="Pfam" id="PF11294">
    <property type="entry name" value="DUF3095"/>
    <property type="match status" value="1"/>
</dbReference>
<dbReference type="EMBL" id="JAAIYP010000037">
    <property type="protein sequence ID" value="NFV80633.1"/>
    <property type="molecule type" value="Genomic_DNA"/>
</dbReference>
<comment type="caution">
    <text evidence="1">The sequence shown here is derived from an EMBL/GenBank/DDBJ whole genome shotgun (WGS) entry which is preliminary data.</text>
</comment>
<dbReference type="RefSeq" id="WP_163679201.1">
    <property type="nucleotide sequence ID" value="NZ_JAAIYP010000037.1"/>
</dbReference>
<evidence type="ECO:0000313" key="2">
    <source>
        <dbReference type="Proteomes" id="UP000480684"/>
    </source>
</evidence>